<evidence type="ECO:0000313" key="2">
    <source>
        <dbReference type="EMBL" id="KAI5948651.1"/>
    </source>
</evidence>
<feature type="compositionally biased region" description="Basic residues" evidence="1">
    <location>
        <begin position="903"/>
        <end position="912"/>
    </location>
</feature>
<dbReference type="GeneID" id="76153440"/>
<dbReference type="Proteomes" id="UP001204833">
    <property type="component" value="Unassembled WGS sequence"/>
</dbReference>
<feature type="region of interest" description="Disordered" evidence="1">
    <location>
        <begin position="521"/>
        <end position="575"/>
    </location>
</feature>
<dbReference type="GO" id="GO:0017025">
    <property type="term" value="F:TBP-class protein binding"/>
    <property type="evidence" value="ECO:0007669"/>
    <property type="project" value="TreeGrafter"/>
</dbReference>
<name>A0AAD5B9X1_9ASCO</name>
<gene>
    <name evidence="2" type="ORF">KGF57_005396</name>
</gene>
<proteinExistence type="predicted"/>
<reference evidence="2 3" key="1">
    <citation type="journal article" date="2022" name="DNA Res.">
        <title>Genome analysis of five recently described species of the CUG-Ser clade uncovers Candida theae as a new hybrid lineage with pathogenic potential in the Candida parapsilosis species complex.</title>
        <authorList>
            <person name="Mixao V."/>
            <person name="Del Olmo V."/>
            <person name="Hegedusova E."/>
            <person name="Saus E."/>
            <person name="Pryszcz L."/>
            <person name="Cillingova A."/>
            <person name="Nosek J."/>
            <person name="Gabaldon T."/>
        </authorList>
    </citation>
    <scope>NUCLEOTIDE SEQUENCE [LARGE SCALE GENOMIC DNA]</scope>
    <source>
        <strain evidence="2 3">CBS 12239</strain>
    </source>
</reference>
<organism evidence="2 3">
    <name type="scientific">Candida theae</name>
    <dbReference type="NCBI Taxonomy" id="1198502"/>
    <lineage>
        <taxon>Eukaryota</taxon>
        <taxon>Fungi</taxon>
        <taxon>Dikarya</taxon>
        <taxon>Ascomycota</taxon>
        <taxon>Saccharomycotina</taxon>
        <taxon>Pichiomycetes</taxon>
        <taxon>Debaryomycetaceae</taxon>
        <taxon>Candida/Lodderomyces clade</taxon>
        <taxon>Candida</taxon>
    </lineage>
</organism>
<feature type="compositionally biased region" description="Polar residues" evidence="1">
    <location>
        <begin position="757"/>
        <end position="779"/>
    </location>
</feature>
<dbReference type="InterPro" id="IPR007224">
    <property type="entry name" value="TIF_Rrn11"/>
</dbReference>
<feature type="region of interest" description="Disordered" evidence="1">
    <location>
        <begin position="899"/>
        <end position="942"/>
    </location>
</feature>
<protein>
    <submittedName>
        <fullName evidence="2">RRN11</fullName>
    </submittedName>
</protein>
<comment type="caution">
    <text evidence="2">The sequence shown here is derived from an EMBL/GenBank/DDBJ whole genome shotgun (WGS) entry which is preliminary data.</text>
</comment>
<accession>A0AAD5B9X1</accession>
<dbReference type="GO" id="GO:0070860">
    <property type="term" value="C:RNA polymerase I core factor complex"/>
    <property type="evidence" value="ECO:0007669"/>
    <property type="project" value="TreeGrafter"/>
</dbReference>
<dbReference type="GO" id="GO:0001181">
    <property type="term" value="F:RNA polymerase I general transcription initiation factor activity"/>
    <property type="evidence" value="ECO:0007669"/>
    <property type="project" value="InterPro"/>
</dbReference>
<dbReference type="EMBL" id="JAIHNG010000179">
    <property type="protein sequence ID" value="KAI5948651.1"/>
    <property type="molecule type" value="Genomic_DNA"/>
</dbReference>
<dbReference type="PANTHER" id="PTHR28244">
    <property type="entry name" value="RNA POLYMERASE I-SPECIFIC TRANSCRIPTION INITIATION FACTOR RRN11"/>
    <property type="match status" value="1"/>
</dbReference>
<dbReference type="GO" id="GO:0042790">
    <property type="term" value="P:nucleolar large rRNA transcription by RNA polymerase I"/>
    <property type="evidence" value="ECO:0007669"/>
    <property type="project" value="TreeGrafter"/>
</dbReference>
<feature type="compositionally biased region" description="Acidic residues" evidence="1">
    <location>
        <begin position="553"/>
        <end position="566"/>
    </location>
</feature>
<dbReference type="RefSeq" id="XP_051606161.1">
    <property type="nucleotide sequence ID" value="XM_051755008.1"/>
</dbReference>
<feature type="compositionally biased region" description="Acidic residues" evidence="1">
    <location>
        <begin position="788"/>
        <end position="802"/>
    </location>
</feature>
<dbReference type="Pfam" id="PF04090">
    <property type="entry name" value="Rrn11"/>
    <property type="match status" value="1"/>
</dbReference>
<feature type="region of interest" description="Disordered" evidence="1">
    <location>
        <begin position="88"/>
        <end position="110"/>
    </location>
</feature>
<feature type="region of interest" description="Disordered" evidence="1">
    <location>
        <begin position="755"/>
        <end position="844"/>
    </location>
</feature>
<dbReference type="PANTHER" id="PTHR28244:SF1">
    <property type="entry name" value="RNA POLYMERASE I-SPECIFIC TRANSCRIPTION INITIATION FACTOR RRN11"/>
    <property type="match status" value="1"/>
</dbReference>
<feature type="compositionally biased region" description="Basic residues" evidence="1">
    <location>
        <begin position="929"/>
        <end position="942"/>
    </location>
</feature>
<keyword evidence="3" id="KW-1185">Reference proteome</keyword>
<dbReference type="AlphaFoldDB" id="A0AAD5B9X1"/>
<evidence type="ECO:0000313" key="3">
    <source>
        <dbReference type="Proteomes" id="UP001204833"/>
    </source>
</evidence>
<dbReference type="GO" id="GO:0001164">
    <property type="term" value="F:RNA polymerase I core promoter sequence-specific DNA binding"/>
    <property type="evidence" value="ECO:0007669"/>
    <property type="project" value="InterPro"/>
</dbReference>
<sequence length="942" mass="108576">MIFEDITDTDHKLRRTRRNTTQLISKYVEIKRFQNIYDTSSSLQKRKLRHPEVKRFVLRLIHKHIHRRMKPEETFEVWHKSVTYEERKSKQNAKKKSKATKKQRYEDQQFENDRLNSEVYEFLDTEVPDNLNDNDVEFDLQMDDNLDDDEAYEEYDIISTAKLDQLTKEFDTQNTFTKTQFLIESNGLEILPDQRGITTHSILNQHLNNLNTLLHTNILRQNWKISYRLFCIIIRFPMVDIRQVWPLGIEILTHLDTKHKSTPAKIKITKFFNYLNSFYTVSYRNTISIERSDRSSIAPAWRTGTRSLTPMYLINSLWHLFVQQEYEQILNKILELILEPPYHKEGVLYFIVALCYLCQCCDAVNHFALQHDLDKFNETGATYRSMKECLNYLNSNWSKIEANVKKCKEFEFELPVLELKSQWQMIVEKLYETEKSVGNRKFETAVDAIVDIIPEGDDDDGDVGAGDDWGDIESDKEDMVPQLDTSFQNKVNGVHKGEHIPHYEDNGDNNMDDDWSQIQSDFEEDEQEDENSGKQLANTTVEEKTGALVDYNNEWDEISSDSEEEKESSGELEDTREIEMKPLYNETPTQHDSVLLNSNDTLLINHEHDSEDINNGMDLGLDGDRASIESDPDEMENERAVHKETSLKGENSNGLDSAIAYDNMVANSMKQVNDSYSTSQREDNHATYDLKWPQGNDTDIDPSQVEVSLDNKLVDCTFDGDDTVADEAPLTGFKNTADTQQGKYDLEWPKLDEYMSVHSSPNLSETNGEGSSDELSTASVGEKTRNEDDWDLEWSLIDDDVILPDTDQTTTIPTANGEKVESSNDSGAGPAHPFESKPTHDTSVVHPVAHASDSTALTMDNADESIEDSILSSFDFRRNSLELHQSRLKSEKKSILTKELKLKKSKNKSKSKSKIDGSGIRISKEPHSKEKKRKTDKKRQKR</sequence>
<feature type="compositionally biased region" description="Acidic residues" evidence="1">
    <location>
        <begin position="521"/>
        <end position="530"/>
    </location>
</feature>
<feature type="compositionally biased region" description="Basic residues" evidence="1">
    <location>
        <begin position="90"/>
        <end position="102"/>
    </location>
</feature>
<dbReference type="InterPro" id="IPR053029">
    <property type="entry name" value="RNA_pol_I-specific_init_factor"/>
</dbReference>
<evidence type="ECO:0000256" key="1">
    <source>
        <dbReference type="SAM" id="MobiDB-lite"/>
    </source>
</evidence>